<dbReference type="SUPFAM" id="SSF51126">
    <property type="entry name" value="Pectin lyase-like"/>
    <property type="match status" value="1"/>
</dbReference>
<proteinExistence type="inferred from homology"/>
<dbReference type="InterPro" id="IPR012334">
    <property type="entry name" value="Pectin_lyas_fold"/>
</dbReference>
<gene>
    <name evidence="11" type="ORF">VNO77_25669</name>
</gene>
<evidence type="ECO:0008006" key="13">
    <source>
        <dbReference type="Google" id="ProtNLM"/>
    </source>
</evidence>
<evidence type="ECO:0000256" key="3">
    <source>
        <dbReference type="ARBA" id="ARBA00022512"/>
    </source>
</evidence>
<evidence type="ECO:0000313" key="12">
    <source>
        <dbReference type="Proteomes" id="UP001367508"/>
    </source>
</evidence>
<comment type="subcellular location">
    <subcellularLocation>
        <location evidence="1">Secreted</location>
        <location evidence="1">Cell wall</location>
    </subcellularLocation>
</comment>
<keyword evidence="12" id="KW-1185">Reference proteome</keyword>
<dbReference type="GO" id="GO:0005975">
    <property type="term" value="P:carbohydrate metabolic process"/>
    <property type="evidence" value="ECO:0007669"/>
    <property type="project" value="InterPro"/>
</dbReference>
<feature type="chain" id="PRO_5042873359" description="Polygalacturonase" evidence="10">
    <location>
        <begin position="20"/>
        <end position="403"/>
    </location>
</feature>
<dbReference type="Proteomes" id="UP001367508">
    <property type="component" value="Unassembled WGS sequence"/>
</dbReference>
<feature type="signal peptide" evidence="10">
    <location>
        <begin position="1"/>
        <end position="19"/>
    </location>
</feature>
<dbReference type="InterPro" id="IPR000743">
    <property type="entry name" value="Glyco_hydro_28"/>
</dbReference>
<evidence type="ECO:0000256" key="5">
    <source>
        <dbReference type="ARBA" id="ARBA00022801"/>
    </source>
</evidence>
<organism evidence="11 12">
    <name type="scientific">Canavalia gladiata</name>
    <name type="common">Sword bean</name>
    <name type="synonym">Dolichos gladiatus</name>
    <dbReference type="NCBI Taxonomy" id="3824"/>
    <lineage>
        <taxon>Eukaryota</taxon>
        <taxon>Viridiplantae</taxon>
        <taxon>Streptophyta</taxon>
        <taxon>Embryophyta</taxon>
        <taxon>Tracheophyta</taxon>
        <taxon>Spermatophyta</taxon>
        <taxon>Magnoliopsida</taxon>
        <taxon>eudicotyledons</taxon>
        <taxon>Gunneridae</taxon>
        <taxon>Pentapetalae</taxon>
        <taxon>rosids</taxon>
        <taxon>fabids</taxon>
        <taxon>Fabales</taxon>
        <taxon>Fabaceae</taxon>
        <taxon>Papilionoideae</taxon>
        <taxon>50 kb inversion clade</taxon>
        <taxon>NPAAA clade</taxon>
        <taxon>indigoferoid/millettioid clade</taxon>
        <taxon>Phaseoleae</taxon>
        <taxon>Canavalia</taxon>
    </lineage>
</organism>
<sequence>MKGLFVVLFMIVIDSPIMCARVIRPNAYSSSFNVVDYGAKGDEKTDDSQAFVKAWEKVCGATQDAATLVIPREKTFLLQPVSFKGPCKPTTINIQIQGTITAPQSIEAWKWSNGNSKQYWIQFSGISGLVVNGGGKVDGQGARWWKSNSDAHSKPTALKFNACNNLKLSKLTHINSPRNHISIDGCNHATISSLTIVAPEDSPNTDGLDIASSTNIFINNSTIQTGDDCIAINSGSSFINITGVFCGPGHGISVGSLGKDGAFDTVEEVHVQNCTFNGSTNGARIKTWKGGSGYARKIIFEDIILIGAKNPVIINQQYSELHLGEKNGMQAVKISDVTYRNVKGTVTGKDAIELNCDPIVGCNDIEFDDIYITSEDDNPIEVSCTNAHGTSSSCNPIISCLSH</sequence>
<evidence type="ECO:0000256" key="6">
    <source>
        <dbReference type="ARBA" id="ARBA00023295"/>
    </source>
</evidence>
<comment type="caution">
    <text evidence="11">The sequence shown here is derived from an EMBL/GenBank/DDBJ whole genome shotgun (WGS) entry which is preliminary data.</text>
</comment>
<dbReference type="GO" id="GO:0004650">
    <property type="term" value="F:polygalacturonase activity"/>
    <property type="evidence" value="ECO:0007669"/>
    <property type="project" value="InterPro"/>
</dbReference>
<dbReference type="Pfam" id="PF00295">
    <property type="entry name" value="Glyco_hydro_28"/>
    <property type="match status" value="1"/>
</dbReference>
<dbReference type="AlphaFoldDB" id="A0AAN9QDS0"/>
<evidence type="ECO:0000256" key="7">
    <source>
        <dbReference type="ARBA" id="ARBA00023316"/>
    </source>
</evidence>
<reference evidence="11 12" key="1">
    <citation type="submission" date="2024-01" db="EMBL/GenBank/DDBJ databases">
        <title>The genomes of 5 underutilized Papilionoideae crops provide insights into root nodulation and disease resistanc.</title>
        <authorList>
            <person name="Jiang F."/>
        </authorList>
    </citation>
    <scope>NUCLEOTIDE SEQUENCE [LARGE SCALE GENOMIC DNA]</scope>
    <source>
        <strain evidence="11">LVBAO_FW01</strain>
        <tissue evidence="11">Leaves</tissue>
    </source>
</reference>
<protein>
    <recommendedName>
        <fullName evidence="13">Polygalacturonase</fullName>
    </recommendedName>
</protein>
<evidence type="ECO:0000256" key="4">
    <source>
        <dbReference type="ARBA" id="ARBA00022525"/>
    </source>
</evidence>
<keyword evidence="4" id="KW-0964">Secreted</keyword>
<evidence type="ECO:0000256" key="1">
    <source>
        <dbReference type="ARBA" id="ARBA00004191"/>
    </source>
</evidence>
<evidence type="ECO:0000256" key="10">
    <source>
        <dbReference type="SAM" id="SignalP"/>
    </source>
</evidence>
<evidence type="ECO:0000256" key="2">
    <source>
        <dbReference type="ARBA" id="ARBA00008834"/>
    </source>
</evidence>
<dbReference type="GO" id="GO:0071555">
    <property type="term" value="P:cell wall organization"/>
    <property type="evidence" value="ECO:0007669"/>
    <property type="project" value="UniProtKB-KW"/>
</dbReference>
<accession>A0AAN9QDS0</accession>
<dbReference type="InterPro" id="IPR011050">
    <property type="entry name" value="Pectin_lyase_fold/virulence"/>
</dbReference>
<dbReference type="Gene3D" id="2.160.20.10">
    <property type="entry name" value="Single-stranded right-handed beta-helix, Pectin lyase-like"/>
    <property type="match status" value="1"/>
</dbReference>
<dbReference type="SMART" id="SM00710">
    <property type="entry name" value="PbH1"/>
    <property type="match status" value="6"/>
</dbReference>
<keyword evidence="6 9" id="KW-0326">Glycosidase</keyword>
<keyword evidence="5 9" id="KW-0378">Hydrolase</keyword>
<dbReference type="PROSITE" id="PS00502">
    <property type="entry name" value="POLYGALACTURONASE"/>
    <property type="match status" value="1"/>
</dbReference>
<keyword evidence="3" id="KW-0134">Cell wall</keyword>
<feature type="active site" evidence="8">
    <location>
        <position position="250"/>
    </location>
</feature>
<keyword evidence="10" id="KW-0732">Signal</keyword>
<evidence type="ECO:0000256" key="9">
    <source>
        <dbReference type="RuleBase" id="RU361169"/>
    </source>
</evidence>
<dbReference type="PANTHER" id="PTHR31375">
    <property type="match status" value="1"/>
</dbReference>
<evidence type="ECO:0000256" key="8">
    <source>
        <dbReference type="PROSITE-ProRule" id="PRU10052"/>
    </source>
</evidence>
<dbReference type="InterPro" id="IPR006626">
    <property type="entry name" value="PbH1"/>
</dbReference>
<keyword evidence="7" id="KW-0961">Cell wall biogenesis/degradation</keyword>
<dbReference type="EMBL" id="JAYMYQ010000005">
    <property type="protein sequence ID" value="KAK7331444.1"/>
    <property type="molecule type" value="Genomic_DNA"/>
</dbReference>
<name>A0AAN9QDS0_CANGL</name>
<comment type="similarity">
    <text evidence="2 9">Belongs to the glycosyl hydrolase 28 family.</text>
</comment>
<evidence type="ECO:0000313" key="11">
    <source>
        <dbReference type="EMBL" id="KAK7331444.1"/>
    </source>
</evidence>